<gene>
    <name evidence="3" type="ORF">FSCOSCO3_A025731</name>
</gene>
<evidence type="ECO:0000313" key="3">
    <source>
        <dbReference type="EMBL" id="CAK6973332.1"/>
    </source>
</evidence>
<dbReference type="PANTHER" id="PTHR35385">
    <property type="entry name" value="PROTEIN B, PUTATIVE-RELATED-RELATED"/>
    <property type="match status" value="1"/>
</dbReference>
<keyword evidence="4" id="KW-1185">Reference proteome</keyword>
<proteinExistence type="predicted"/>
<dbReference type="SUPFAM" id="SSF48726">
    <property type="entry name" value="Immunoglobulin"/>
    <property type="match status" value="1"/>
</dbReference>
<comment type="caution">
    <text evidence="3">The sequence shown here is derived from an EMBL/GenBank/DDBJ whole genome shotgun (WGS) entry which is preliminary data.</text>
</comment>
<dbReference type="InterPro" id="IPR013783">
    <property type="entry name" value="Ig-like_fold"/>
</dbReference>
<dbReference type="Proteomes" id="UP001314229">
    <property type="component" value="Unassembled WGS sequence"/>
</dbReference>
<dbReference type="InterPro" id="IPR036179">
    <property type="entry name" value="Ig-like_dom_sf"/>
</dbReference>
<dbReference type="EMBL" id="CAWUFR010000228">
    <property type="protein sequence ID" value="CAK6973332.1"/>
    <property type="molecule type" value="Genomic_DNA"/>
</dbReference>
<dbReference type="PANTHER" id="PTHR35385:SF2">
    <property type="entry name" value="PROTEIN B, PUTATIVE-RELATED"/>
    <property type="match status" value="1"/>
</dbReference>
<organism evidence="3 4">
    <name type="scientific">Scomber scombrus</name>
    <name type="common">Atlantic mackerel</name>
    <name type="synonym">Scomber vernalis</name>
    <dbReference type="NCBI Taxonomy" id="13677"/>
    <lineage>
        <taxon>Eukaryota</taxon>
        <taxon>Metazoa</taxon>
        <taxon>Chordata</taxon>
        <taxon>Craniata</taxon>
        <taxon>Vertebrata</taxon>
        <taxon>Euteleostomi</taxon>
        <taxon>Actinopterygii</taxon>
        <taxon>Neopterygii</taxon>
        <taxon>Teleostei</taxon>
        <taxon>Neoteleostei</taxon>
        <taxon>Acanthomorphata</taxon>
        <taxon>Pelagiaria</taxon>
        <taxon>Scombriformes</taxon>
        <taxon>Scombridae</taxon>
        <taxon>Scomber</taxon>
    </lineage>
</organism>
<keyword evidence="1" id="KW-0472">Membrane</keyword>
<dbReference type="AlphaFoldDB" id="A0AAV1PNG0"/>
<keyword evidence="2" id="KW-0732">Signal</keyword>
<sequence>MSQLRTISALIFLVKVACFWREVSCVPAILGDSVNLTAVQQCKVDSVTHRRKNDKTTSVVRLKEGVWEPEQDYTDRVTPISNTSVVLNNVNYNDAGLYEITCADPITDSTIKLDVVVPSEVLVIEGGEGKLPYYFNTADEVKVRFIRWVKNNKLVCQLNLSYPNVTYGKEFNGKVSVSPDWFEQGDLSLNLKRAELQDQGVFFINLLDKDGEEIRTDAGVTLRVQKRSDLVTPHESRGEKAMGTSGTVCITVAVTLLLVALAAGCAGFACCLKCRKRPSQHVDMDNRSQDWLPNQFRCHVCQYDEVPSAGDYTSFDATVRVDVRTVDQAKQWIQLLKGSSGVTWRVDVTRPRLGHCVLFKASYKCQHKVHVKAASSSRDSKNTCCQAKMLVTLKSPGGETSKTKDPHMFPFEVRIANRHNHHLFVADAIRYRDVGEKAKEALMGLFEIGHTPTSALDDAGSQAVAQRDVFQLGVL</sequence>
<feature type="signal peptide" evidence="2">
    <location>
        <begin position="1"/>
        <end position="25"/>
    </location>
</feature>
<evidence type="ECO:0000313" key="4">
    <source>
        <dbReference type="Proteomes" id="UP001314229"/>
    </source>
</evidence>
<feature type="chain" id="PRO_5043539070" evidence="2">
    <location>
        <begin position="26"/>
        <end position="475"/>
    </location>
</feature>
<protein>
    <submittedName>
        <fullName evidence="3">Uncharacterized protein LOC117497224</fullName>
    </submittedName>
</protein>
<evidence type="ECO:0000256" key="2">
    <source>
        <dbReference type="SAM" id="SignalP"/>
    </source>
</evidence>
<feature type="transmembrane region" description="Helical" evidence="1">
    <location>
        <begin position="250"/>
        <end position="272"/>
    </location>
</feature>
<reference evidence="3 4" key="1">
    <citation type="submission" date="2024-01" db="EMBL/GenBank/DDBJ databases">
        <authorList>
            <person name="Alioto T."/>
            <person name="Alioto T."/>
            <person name="Gomez Garrido J."/>
        </authorList>
    </citation>
    <scope>NUCLEOTIDE SEQUENCE [LARGE SCALE GENOMIC DNA]</scope>
</reference>
<keyword evidence="1" id="KW-1133">Transmembrane helix</keyword>
<evidence type="ECO:0000256" key="1">
    <source>
        <dbReference type="SAM" id="Phobius"/>
    </source>
</evidence>
<name>A0AAV1PNG0_SCOSC</name>
<dbReference type="Gene3D" id="2.60.40.10">
    <property type="entry name" value="Immunoglobulins"/>
    <property type="match status" value="2"/>
</dbReference>
<accession>A0AAV1PNG0</accession>
<keyword evidence="1" id="KW-0812">Transmembrane</keyword>